<evidence type="ECO:0000313" key="2">
    <source>
        <dbReference type="Proteomes" id="UP001190700"/>
    </source>
</evidence>
<dbReference type="EMBL" id="LGRX02035805">
    <property type="protein sequence ID" value="KAK3233083.1"/>
    <property type="molecule type" value="Genomic_DNA"/>
</dbReference>
<gene>
    <name evidence="1" type="ORF">CYMTET_56592</name>
</gene>
<keyword evidence="2" id="KW-1185">Reference proteome</keyword>
<protein>
    <submittedName>
        <fullName evidence="1">Uncharacterized protein</fullName>
    </submittedName>
</protein>
<reference evidence="1 2" key="1">
    <citation type="journal article" date="2015" name="Genome Biol. Evol.">
        <title>Comparative Genomics of a Bacterivorous Green Alga Reveals Evolutionary Causalities and Consequences of Phago-Mixotrophic Mode of Nutrition.</title>
        <authorList>
            <person name="Burns J.A."/>
            <person name="Paasch A."/>
            <person name="Narechania A."/>
            <person name="Kim E."/>
        </authorList>
    </citation>
    <scope>NUCLEOTIDE SEQUENCE [LARGE SCALE GENOMIC DNA]</scope>
    <source>
        <strain evidence="1 2">PLY_AMNH</strain>
    </source>
</reference>
<name>A0AAE0BAL1_9CHLO</name>
<dbReference type="Proteomes" id="UP001190700">
    <property type="component" value="Unassembled WGS sequence"/>
</dbReference>
<dbReference type="AlphaFoldDB" id="A0AAE0BAL1"/>
<sequence length="247" mass="26512">MTSPRFTLKLCAACWVGSCSRGAPNTTLLHRRAASPWNIHWAAVHSESIKEKKVGTVVQVRMFRRMHNISVAGVVQTEKEGADKYQAHLGLLPPTGTWRKCLEGLEEGSLLLHQVPRHPTPGQALDDKVSSSAFVASQLAALLGETSAVRAIAHAANTQRQWKPRLVAAGCCGELGVRDVCYLHSPEGGGGIPSDDWGEAIQQELGALLVISGIPVGAGVDSDLEYDSSSDWYCDMPDLEDGSDSDD</sequence>
<organism evidence="1 2">
    <name type="scientific">Cymbomonas tetramitiformis</name>
    <dbReference type="NCBI Taxonomy" id="36881"/>
    <lineage>
        <taxon>Eukaryota</taxon>
        <taxon>Viridiplantae</taxon>
        <taxon>Chlorophyta</taxon>
        <taxon>Pyramimonadophyceae</taxon>
        <taxon>Pyramimonadales</taxon>
        <taxon>Pyramimonadaceae</taxon>
        <taxon>Cymbomonas</taxon>
    </lineage>
</organism>
<proteinExistence type="predicted"/>
<comment type="caution">
    <text evidence="1">The sequence shown here is derived from an EMBL/GenBank/DDBJ whole genome shotgun (WGS) entry which is preliminary data.</text>
</comment>
<accession>A0AAE0BAL1</accession>
<evidence type="ECO:0000313" key="1">
    <source>
        <dbReference type="EMBL" id="KAK3233083.1"/>
    </source>
</evidence>